<gene>
    <name evidence="2" type="ORF">Moror_1349</name>
</gene>
<evidence type="ECO:0000313" key="2">
    <source>
        <dbReference type="EMBL" id="ESK82917.1"/>
    </source>
</evidence>
<organism evidence="2 3">
    <name type="scientific">Moniliophthora roreri (strain MCA 2997)</name>
    <name type="common">Cocoa frosty pod rot fungus</name>
    <name type="synonym">Crinipellis roreri</name>
    <dbReference type="NCBI Taxonomy" id="1381753"/>
    <lineage>
        <taxon>Eukaryota</taxon>
        <taxon>Fungi</taxon>
        <taxon>Dikarya</taxon>
        <taxon>Basidiomycota</taxon>
        <taxon>Agaricomycotina</taxon>
        <taxon>Agaricomycetes</taxon>
        <taxon>Agaricomycetidae</taxon>
        <taxon>Agaricales</taxon>
        <taxon>Marasmiineae</taxon>
        <taxon>Marasmiaceae</taxon>
        <taxon>Moniliophthora</taxon>
    </lineage>
</organism>
<dbReference type="Proteomes" id="UP000017559">
    <property type="component" value="Unassembled WGS sequence"/>
</dbReference>
<proteinExistence type="predicted"/>
<keyword evidence="3" id="KW-1185">Reference proteome</keyword>
<dbReference type="OrthoDB" id="3351993at2759"/>
<evidence type="ECO:0000256" key="1">
    <source>
        <dbReference type="SAM" id="Phobius"/>
    </source>
</evidence>
<sequence length="134" mass="14668">MGFQQDPESPHAILGGPTSFMVFFIYSTEQTVRLNRAALKGPEEESWSYGQTLALVTALISICMPLLGKIIVMFRAWVLRSKVRAWILRAMAKLPGHKKGNNTSTETEASAASPHDSSACLKLRRCASAPSTMV</sequence>
<reference evidence="2 3" key="1">
    <citation type="journal article" date="2014" name="BMC Genomics">
        <title>Genome and secretome analysis of the hemibiotrophic fungal pathogen, Moniliophthora roreri, which causes frosty pod rot disease of cacao: mechanisms of the biotrophic and necrotrophic phases.</title>
        <authorList>
            <person name="Meinhardt L.W."/>
            <person name="Costa G.G.L."/>
            <person name="Thomazella D.P.T."/>
            <person name="Teixeira P.J.P.L."/>
            <person name="Carazzolle M.F."/>
            <person name="Schuster S.C."/>
            <person name="Carlson J.E."/>
            <person name="Guiltinan M.J."/>
            <person name="Mieczkowski P."/>
            <person name="Farmer A."/>
            <person name="Ramaraj T."/>
            <person name="Crozier J."/>
            <person name="Davis R.E."/>
            <person name="Shao J."/>
            <person name="Melnick R.L."/>
            <person name="Pereira G.A.G."/>
            <person name="Bailey B.A."/>
        </authorList>
    </citation>
    <scope>NUCLEOTIDE SEQUENCE [LARGE SCALE GENOMIC DNA]</scope>
    <source>
        <strain evidence="2 3">MCA 2997</strain>
    </source>
</reference>
<evidence type="ECO:0000313" key="3">
    <source>
        <dbReference type="Proteomes" id="UP000017559"/>
    </source>
</evidence>
<accession>V2WMW1</accession>
<keyword evidence="1" id="KW-1133">Transmembrane helix</keyword>
<dbReference type="HOGENOM" id="CLU_1896767_0_0_1"/>
<keyword evidence="1" id="KW-0812">Transmembrane</keyword>
<dbReference type="KEGG" id="mrr:Moror_1349"/>
<comment type="caution">
    <text evidence="2">The sequence shown here is derived from an EMBL/GenBank/DDBJ whole genome shotgun (WGS) entry which is preliminary data.</text>
</comment>
<dbReference type="AlphaFoldDB" id="V2WMW1"/>
<protein>
    <submittedName>
        <fullName evidence="2">Uncharacterized protein</fullName>
    </submittedName>
</protein>
<feature type="transmembrane region" description="Helical" evidence="1">
    <location>
        <begin position="48"/>
        <end position="72"/>
    </location>
</feature>
<dbReference type="EMBL" id="AWSO01001742">
    <property type="protein sequence ID" value="ESK82917.1"/>
    <property type="molecule type" value="Genomic_DNA"/>
</dbReference>
<keyword evidence="1" id="KW-0472">Membrane</keyword>
<name>V2WMW1_MONRO</name>